<evidence type="ECO:0000313" key="9">
    <source>
        <dbReference type="EMBL" id="TVS30247.1"/>
    </source>
</evidence>
<evidence type="ECO:0000259" key="8">
    <source>
        <dbReference type="Pfam" id="PF19053"/>
    </source>
</evidence>
<gene>
    <name evidence="9" type="primary">eccD</name>
    <name evidence="9" type="ORF">EKI59_00185</name>
</gene>
<feature type="domain" description="EccD-like transmembrane" evidence="8">
    <location>
        <begin position="152"/>
        <end position="422"/>
    </location>
</feature>
<feature type="transmembrane region" description="Helical" evidence="7">
    <location>
        <begin position="286"/>
        <end position="305"/>
    </location>
</feature>
<proteinExistence type="inferred from homology"/>
<comment type="subcellular location">
    <subcellularLocation>
        <location evidence="1">Cell membrane</location>
        <topology evidence="1">Multi-pass membrane protein</topology>
    </subcellularLocation>
</comment>
<dbReference type="OrthoDB" id="4426863at2"/>
<evidence type="ECO:0000256" key="2">
    <source>
        <dbReference type="ARBA" id="ARBA00006162"/>
    </source>
</evidence>
<dbReference type="NCBIfam" id="TIGR03920">
    <property type="entry name" value="T7SS_EccD"/>
    <property type="match status" value="1"/>
</dbReference>
<feature type="transmembrane region" description="Helical" evidence="7">
    <location>
        <begin position="400"/>
        <end position="420"/>
    </location>
</feature>
<name>A0A6C1U225_9CORY</name>
<accession>A0A6C1U225</accession>
<comment type="caution">
    <text evidence="9">The sequence shown here is derived from an EMBL/GenBank/DDBJ whole genome shotgun (WGS) entry which is preliminary data.</text>
</comment>
<dbReference type="InterPro" id="IPR006707">
    <property type="entry name" value="T7SS_EccD"/>
</dbReference>
<keyword evidence="4 7" id="KW-0812">Transmembrane</keyword>
<feature type="transmembrane region" description="Helical" evidence="7">
    <location>
        <begin position="117"/>
        <end position="144"/>
    </location>
</feature>
<evidence type="ECO:0000313" key="10">
    <source>
        <dbReference type="Proteomes" id="UP000336646"/>
    </source>
</evidence>
<dbReference type="GO" id="GO:0005886">
    <property type="term" value="C:plasma membrane"/>
    <property type="evidence" value="ECO:0007669"/>
    <property type="project" value="UniProtKB-SubCell"/>
</dbReference>
<dbReference type="Gene3D" id="3.10.20.90">
    <property type="entry name" value="Phosphatidylinositol 3-kinase Catalytic Subunit, Chain A, domain 1"/>
    <property type="match status" value="1"/>
</dbReference>
<reference evidence="9 10" key="1">
    <citation type="submission" date="2018-12" db="EMBL/GenBank/DDBJ databases">
        <title>Corynebacterium sanguinis sp. nov., a clinically-associated and environmental corynebacterium.</title>
        <authorList>
            <person name="Gonzales-Siles L."/>
            <person name="Jaen-Luchoro D."/>
            <person name="Cardew S."/>
            <person name="Inganas E."/>
            <person name="Ohlen M."/>
            <person name="Jensie-Markopolous S."/>
            <person name="Pinyeiro-Iglesias B."/>
            <person name="Molin K."/>
            <person name="Skovbjerg S."/>
            <person name="Svensson-Stadler L."/>
            <person name="Funke G."/>
            <person name="Moore E.R.B."/>
        </authorList>
    </citation>
    <scope>NUCLEOTIDE SEQUENCE [LARGE SCALE GENOMIC DNA]</scope>
    <source>
        <strain evidence="9 10">58734</strain>
    </source>
</reference>
<sequence>MVATSAHHIVRVTVRIDVASFHRDIDLTLPTSSTFAEILPELARLVDLPPLSRPWEVTTVAGALLDQHRPLYQQRLSDGHIIVLRPRERVPPPVVRDAAESLAAASADDRAPQGLDIVAAAVGAAVIGLLTGLPAAAAAALFAVSILVRSRALFAGFAVVAAASTGLWVGELDVALGVAAAAATLIAGAGLGVVLKLSDAPITATLATTAALLGAGACAAAWLSPPTAPAAAVVLAGLGAVMFTPAVATRASGIAIPRVPTAGENFSIADTHQHDVDVRGRVARRVTAGVSAGVCLCCVPALAWLGWLGGGWVSAFSLCTGGALVLHSFRHHDTASRIALAVTAYAAVACACLAVTDNAHPVWLGFSYFLAALTLTAPLWSARVPDLEPTSLVWFERAEALAIIAVFPLGLLLMGAFDLIRGA</sequence>
<feature type="transmembrane region" description="Helical" evidence="7">
    <location>
        <begin position="338"/>
        <end position="356"/>
    </location>
</feature>
<dbReference type="EMBL" id="RXIR01000001">
    <property type="protein sequence ID" value="TVS30247.1"/>
    <property type="molecule type" value="Genomic_DNA"/>
</dbReference>
<feature type="transmembrane region" description="Helical" evidence="7">
    <location>
        <begin position="175"/>
        <end position="195"/>
    </location>
</feature>
<dbReference type="InterPro" id="IPR024962">
    <property type="entry name" value="YukD-like"/>
</dbReference>
<keyword evidence="3" id="KW-1003">Cell membrane</keyword>
<evidence type="ECO:0000256" key="1">
    <source>
        <dbReference type="ARBA" id="ARBA00004651"/>
    </source>
</evidence>
<evidence type="ECO:0000256" key="3">
    <source>
        <dbReference type="ARBA" id="ARBA00022475"/>
    </source>
</evidence>
<dbReference type="Proteomes" id="UP000336646">
    <property type="component" value="Unassembled WGS sequence"/>
</dbReference>
<evidence type="ECO:0000256" key="5">
    <source>
        <dbReference type="ARBA" id="ARBA00022989"/>
    </source>
</evidence>
<feature type="transmembrane region" description="Helical" evidence="7">
    <location>
        <begin position="362"/>
        <end position="380"/>
    </location>
</feature>
<feature type="transmembrane region" description="Helical" evidence="7">
    <location>
        <begin position="202"/>
        <end position="223"/>
    </location>
</feature>
<protein>
    <submittedName>
        <fullName evidence="9">Type VII secretion integral membrane protein EccD</fullName>
    </submittedName>
</protein>
<dbReference type="AlphaFoldDB" id="A0A6C1U225"/>
<comment type="similarity">
    <text evidence="2">Belongs to the EccD/Snm4 family.</text>
</comment>
<keyword evidence="6 7" id="KW-0472">Membrane</keyword>
<dbReference type="InterPro" id="IPR044049">
    <property type="entry name" value="EccD_transm"/>
</dbReference>
<organism evidence="9 10">
    <name type="scientific">Corynebacterium sanguinis</name>
    <dbReference type="NCBI Taxonomy" id="2594913"/>
    <lineage>
        <taxon>Bacteria</taxon>
        <taxon>Bacillati</taxon>
        <taxon>Actinomycetota</taxon>
        <taxon>Actinomycetes</taxon>
        <taxon>Mycobacteriales</taxon>
        <taxon>Corynebacteriaceae</taxon>
        <taxon>Corynebacterium</taxon>
    </lineage>
</organism>
<dbReference type="Pfam" id="PF08817">
    <property type="entry name" value="YukD"/>
    <property type="match status" value="1"/>
</dbReference>
<feature type="transmembrane region" description="Helical" evidence="7">
    <location>
        <begin position="151"/>
        <end position="169"/>
    </location>
</feature>
<evidence type="ECO:0000256" key="7">
    <source>
        <dbReference type="SAM" id="Phobius"/>
    </source>
</evidence>
<dbReference type="RefSeq" id="WP_144689006.1">
    <property type="nucleotide sequence ID" value="NZ_JALXKV010000010.1"/>
</dbReference>
<dbReference type="Pfam" id="PF19053">
    <property type="entry name" value="EccD"/>
    <property type="match status" value="1"/>
</dbReference>
<evidence type="ECO:0000256" key="6">
    <source>
        <dbReference type="ARBA" id="ARBA00023136"/>
    </source>
</evidence>
<feature type="transmembrane region" description="Helical" evidence="7">
    <location>
        <begin position="229"/>
        <end position="248"/>
    </location>
</feature>
<evidence type="ECO:0000256" key="4">
    <source>
        <dbReference type="ARBA" id="ARBA00022692"/>
    </source>
</evidence>
<keyword evidence="5 7" id="KW-1133">Transmembrane helix</keyword>